<organism evidence="1 2">
    <name type="scientific">Hephaestia caeni</name>
    <dbReference type="NCBI Taxonomy" id="645617"/>
    <lineage>
        <taxon>Bacteria</taxon>
        <taxon>Pseudomonadati</taxon>
        <taxon>Pseudomonadota</taxon>
        <taxon>Alphaproteobacteria</taxon>
        <taxon>Sphingomonadales</taxon>
        <taxon>Sphingomonadaceae</taxon>
        <taxon>Hephaestia</taxon>
    </lineage>
</organism>
<dbReference type="EMBL" id="QXDC01000002">
    <property type="protein sequence ID" value="RIA47038.1"/>
    <property type="molecule type" value="Genomic_DNA"/>
</dbReference>
<accession>A0A397PDJ3</accession>
<gene>
    <name evidence="1" type="ORF">DFR49_1603</name>
</gene>
<protein>
    <submittedName>
        <fullName evidence="1">Uncharacterized protein</fullName>
    </submittedName>
</protein>
<dbReference type="AlphaFoldDB" id="A0A397PDJ3"/>
<keyword evidence="2" id="KW-1185">Reference proteome</keyword>
<name>A0A397PDJ3_9SPHN</name>
<evidence type="ECO:0000313" key="1">
    <source>
        <dbReference type="EMBL" id="RIA47038.1"/>
    </source>
</evidence>
<comment type="caution">
    <text evidence="1">The sequence shown here is derived from an EMBL/GenBank/DDBJ whole genome shotgun (WGS) entry which is preliminary data.</text>
</comment>
<proteinExistence type="predicted"/>
<sequence>MTKMAALNRKPIVSRGLPVRRPRAGDGVGDALRNAFGTEAGNLPADMKALLRALECGGAHNRPA</sequence>
<reference evidence="1 2" key="1">
    <citation type="submission" date="2018-08" db="EMBL/GenBank/DDBJ databases">
        <title>Genomic Encyclopedia of Type Strains, Phase IV (KMG-IV): sequencing the most valuable type-strain genomes for metagenomic binning, comparative biology and taxonomic classification.</title>
        <authorList>
            <person name="Goeker M."/>
        </authorList>
    </citation>
    <scope>NUCLEOTIDE SEQUENCE [LARGE SCALE GENOMIC DNA]</scope>
    <source>
        <strain evidence="1 2">DSM 25527</strain>
    </source>
</reference>
<evidence type="ECO:0000313" key="2">
    <source>
        <dbReference type="Proteomes" id="UP000266568"/>
    </source>
</evidence>
<dbReference type="Proteomes" id="UP000266568">
    <property type="component" value="Unassembled WGS sequence"/>
</dbReference>